<dbReference type="InterPro" id="IPR001341">
    <property type="entry name" value="Asp_kinase"/>
</dbReference>
<dbReference type="GO" id="GO:0005829">
    <property type="term" value="C:cytosol"/>
    <property type="evidence" value="ECO:0007669"/>
    <property type="project" value="TreeGrafter"/>
</dbReference>
<dbReference type="EMBL" id="JAAYEE010000116">
    <property type="protein sequence ID" value="NLW35250.1"/>
    <property type="molecule type" value="Genomic_DNA"/>
</dbReference>
<dbReference type="InterPro" id="IPR045865">
    <property type="entry name" value="ACT-like_dom_sf"/>
</dbReference>
<dbReference type="CDD" id="cd04261">
    <property type="entry name" value="AAK_AKii-LysC-BS"/>
    <property type="match status" value="1"/>
</dbReference>
<dbReference type="PANTHER" id="PTHR21499">
    <property type="entry name" value="ASPARTATE KINASE"/>
    <property type="match status" value="1"/>
</dbReference>
<dbReference type="GO" id="GO:0009089">
    <property type="term" value="P:lysine biosynthetic process via diaminopimelate"/>
    <property type="evidence" value="ECO:0007669"/>
    <property type="project" value="InterPro"/>
</dbReference>
<dbReference type="GO" id="GO:0004072">
    <property type="term" value="F:aspartate kinase activity"/>
    <property type="evidence" value="ECO:0007669"/>
    <property type="project" value="UniProtKB-EC"/>
</dbReference>
<evidence type="ECO:0000256" key="9">
    <source>
        <dbReference type="ARBA" id="ARBA00022840"/>
    </source>
</evidence>
<sequence length="412" mass="44415">MLVVQKYGGTSVADLEKITNIARRIVSYRERGDRVVVVVSAMSGETDRLLNLAQSVDKFPDEREVDVLISTGEQVTSALLAIVLKSMLCDAVSIQGHQVRIITDSAYTKARITTVEEEKITAELDRGKVVVVPGFQGVDEKGNITTLGRGGSDTTAVALAAALKADLCEIYTDVAGVFTADPNICEKARCLDTISYDEMLEMASLGAKVLQIRSVELAKKYNVPILVRTSFGEAPGTLVCKEGRNMSMETVVISGVTYNKNEAKITVRRIPDKPGMAAKIFTALSDAHIVVDVIVQNISKKDRTDITFTVGKMDAKKACKIMEETAEKVGAEGVIIDEDIAKVSIVGSGMMSHAGIASKMFSVLAKEGINIEAITTSEIKLSCVIASKYGQLAVQTLHTAFGLDREDVEEEQ</sequence>
<dbReference type="Gene3D" id="3.40.1160.10">
    <property type="entry name" value="Acetylglutamate kinase-like"/>
    <property type="match status" value="1"/>
</dbReference>
<feature type="binding site" evidence="12">
    <location>
        <position position="73"/>
    </location>
    <ligand>
        <name>substrate</name>
    </ligand>
</feature>
<evidence type="ECO:0000256" key="2">
    <source>
        <dbReference type="ARBA" id="ARBA00004986"/>
    </source>
</evidence>
<accession>A0A971M3X9</accession>
<dbReference type="InterPro" id="IPR002912">
    <property type="entry name" value="ACT_dom"/>
</dbReference>
<evidence type="ECO:0000256" key="3">
    <source>
        <dbReference type="ARBA" id="ARBA00005139"/>
    </source>
</evidence>
<dbReference type="InterPro" id="IPR018042">
    <property type="entry name" value="Aspartate_kinase_CS"/>
</dbReference>
<dbReference type="Proteomes" id="UP000777265">
    <property type="component" value="Unassembled WGS sequence"/>
</dbReference>
<dbReference type="EC" id="2.7.2.4" evidence="13"/>
<comment type="caution">
    <text evidence="16">The sequence shown here is derived from an EMBL/GenBank/DDBJ whole genome shotgun (WGS) entry which is preliminary data.</text>
</comment>
<dbReference type="NCBIfam" id="NF005154">
    <property type="entry name" value="PRK06635.1-2"/>
    <property type="match status" value="1"/>
</dbReference>
<dbReference type="InterPro" id="IPR005260">
    <property type="entry name" value="Asp_kin_monofn"/>
</dbReference>
<dbReference type="CDD" id="cd04923">
    <property type="entry name" value="ACT_AK-LysC-DapG-like_2"/>
    <property type="match status" value="1"/>
</dbReference>
<dbReference type="Gene3D" id="3.30.2130.10">
    <property type="entry name" value="VC0802-like"/>
    <property type="match status" value="1"/>
</dbReference>
<evidence type="ECO:0000256" key="13">
    <source>
        <dbReference type="RuleBase" id="RU003448"/>
    </source>
</evidence>
<keyword evidence="9 12" id="KW-0067">ATP-binding</keyword>
<evidence type="ECO:0000256" key="14">
    <source>
        <dbReference type="RuleBase" id="RU004249"/>
    </source>
</evidence>
<dbReference type="NCBIfam" id="TIGR00656">
    <property type="entry name" value="asp_kin_monofn"/>
    <property type="match status" value="1"/>
</dbReference>
<gene>
    <name evidence="16" type="ORF">GXY80_07190</name>
</gene>
<comment type="pathway">
    <text evidence="2 14">Amino-acid biosynthesis; L-methionine biosynthesis via de novo pathway; L-homoserine from L-aspartate: step 1/3.</text>
</comment>
<feature type="domain" description="ACT" evidence="15">
    <location>
        <begin position="265"/>
        <end position="348"/>
    </location>
</feature>
<dbReference type="PIRSF" id="PIRSF000726">
    <property type="entry name" value="Asp_kin"/>
    <property type="match status" value="1"/>
</dbReference>
<evidence type="ECO:0000256" key="12">
    <source>
        <dbReference type="PIRSR" id="PIRSR000726-1"/>
    </source>
</evidence>
<dbReference type="FunFam" id="3.30.2130.10:FF:000002">
    <property type="entry name" value="Aspartokinase"/>
    <property type="match status" value="1"/>
</dbReference>
<keyword evidence="5 14" id="KW-0028">Amino-acid biosynthesis</keyword>
<evidence type="ECO:0000259" key="15">
    <source>
        <dbReference type="PROSITE" id="PS51671"/>
    </source>
</evidence>
<evidence type="ECO:0000256" key="11">
    <source>
        <dbReference type="ARBA" id="ARBA00047872"/>
    </source>
</evidence>
<dbReference type="InterPro" id="IPR041740">
    <property type="entry name" value="AKii-LysC-BS"/>
</dbReference>
<dbReference type="InterPro" id="IPR001048">
    <property type="entry name" value="Asp/Glu/Uridylate_kinase"/>
</dbReference>
<comment type="pathway">
    <text evidence="3 14">Amino-acid biosynthesis; L-threonine biosynthesis; L-threonine from L-aspartate: step 1/5.</text>
</comment>
<keyword evidence="7 12" id="KW-0547">Nucleotide-binding</keyword>
<evidence type="ECO:0000256" key="5">
    <source>
        <dbReference type="ARBA" id="ARBA00022605"/>
    </source>
</evidence>
<reference evidence="16" key="1">
    <citation type="journal article" date="2020" name="Biotechnol. Biofuels">
        <title>New insights from the biogas microbiome by comprehensive genome-resolved metagenomics of nearly 1600 species originating from multiple anaerobic digesters.</title>
        <authorList>
            <person name="Campanaro S."/>
            <person name="Treu L."/>
            <person name="Rodriguez-R L.M."/>
            <person name="Kovalovszki A."/>
            <person name="Ziels R.M."/>
            <person name="Maus I."/>
            <person name="Zhu X."/>
            <person name="Kougias P.G."/>
            <person name="Basile A."/>
            <person name="Luo G."/>
            <person name="Schluter A."/>
            <person name="Konstantinidis K.T."/>
            <person name="Angelidaki I."/>
        </authorList>
    </citation>
    <scope>NUCLEOTIDE SEQUENCE</scope>
    <source>
        <strain evidence="16">AS06rmzACSIP_7</strain>
    </source>
</reference>
<evidence type="ECO:0000256" key="4">
    <source>
        <dbReference type="ARBA" id="ARBA00010122"/>
    </source>
</evidence>
<dbReference type="Pfam" id="PF00696">
    <property type="entry name" value="AA_kinase"/>
    <property type="match status" value="1"/>
</dbReference>
<organism evidence="16 17">
    <name type="scientific">Syntrophorhabdus aromaticivorans</name>
    <dbReference type="NCBI Taxonomy" id="328301"/>
    <lineage>
        <taxon>Bacteria</taxon>
        <taxon>Pseudomonadati</taxon>
        <taxon>Thermodesulfobacteriota</taxon>
        <taxon>Syntrophorhabdia</taxon>
        <taxon>Syntrophorhabdales</taxon>
        <taxon>Syntrophorhabdaceae</taxon>
        <taxon>Syntrophorhabdus</taxon>
    </lineage>
</organism>
<keyword evidence="8 13" id="KW-0418">Kinase</keyword>
<comment type="similarity">
    <text evidence="4 13">Belongs to the aspartokinase family.</text>
</comment>
<keyword evidence="10" id="KW-0457">Lysine biosynthesis</keyword>
<evidence type="ECO:0000313" key="17">
    <source>
        <dbReference type="Proteomes" id="UP000777265"/>
    </source>
</evidence>
<feature type="binding site" evidence="12">
    <location>
        <begin position="172"/>
        <end position="173"/>
    </location>
    <ligand>
        <name>ATP</name>
        <dbReference type="ChEBI" id="CHEBI:30616"/>
    </ligand>
</feature>
<keyword evidence="6 13" id="KW-0808">Transferase</keyword>
<evidence type="ECO:0000256" key="7">
    <source>
        <dbReference type="ARBA" id="ARBA00022741"/>
    </source>
</evidence>
<evidence type="ECO:0000256" key="10">
    <source>
        <dbReference type="ARBA" id="ARBA00023154"/>
    </source>
</evidence>
<evidence type="ECO:0000256" key="1">
    <source>
        <dbReference type="ARBA" id="ARBA00004766"/>
    </source>
</evidence>
<dbReference type="NCBIfam" id="TIGR00657">
    <property type="entry name" value="asp_kinases"/>
    <property type="match status" value="1"/>
</dbReference>
<dbReference type="PANTHER" id="PTHR21499:SF3">
    <property type="entry name" value="ASPARTOKINASE"/>
    <property type="match status" value="1"/>
</dbReference>
<dbReference type="SUPFAM" id="SSF55021">
    <property type="entry name" value="ACT-like"/>
    <property type="match status" value="2"/>
</dbReference>
<dbReference type="FunFam" id="3.40.1160.10:FF:000002">
    <property type="entry name" value="Aspartokinase"/>
    <property type="match status" value="1"/>
</dbReference>
<feature type="binding site" evidence="12">
    <location>
        <begin position="208"/>
        <end position="209"/>
    </location>
    <ligand>
        <name>ATP</name>
        <dbReference type="ChEBI" id="CHEBI:30616"/>
    </ligand>
</feature>
<protein>
    <recommendedName>
        <fullName evidence="13">Aspartokinase</fullName>
        <ecNumber evidence="13">2.7.2.4</ecNumber>
    </recommendedName>
</protein>
<comment type="pathway">
    <text evidence="1 14">Amino-acid biosynthesis; L-lysine biosynthesis via DAP pathway; (S)-tetrahydrodipicolinate from L-aspartate: step 1/4.</text>
</comment>
<feature type="binding site" evidence="12">
    <location>
        <position position="46"/>
    </location>
    <ligand>
        <name>substrate</name>
    </ligand>
</feature>
<evidence type="ECO:0000256" key="6">
    <source>
        <dbReference type="ARBA" id="ARBA00022679"/>
    </source>
</evidence>
<dbReference type="GO" id="GO:0005524">
    <property type="term" value="F:ATP binding"/>
    <property type="evidence" value="ECO:0007669"/>
    <property type="project" value="UniProtKB-KW"/>
</dbReference>
<dbReference type="NCBIfam" id="NF005155">
    <property type="entry name" value="PRK06635.1-4"/>
    <property type="match status" value="1"/>
</dbReference>
<reference evidence="16" key="2">
    <citation type="submission" date="2020-01" db="EMBL/GenBank/DDBJ databases">
        <authorList>
            <person name="Campanaro S."/>
        </authorList>
    </citation>
    <scope>NUCLEOTIDE SEQUENCE</scope>
    <source>
        <strain evidence="16">AS06rmzACSIP_7</strain>
    </source>
</reference>
<dbReference type="Pfam" id="PF22468">
    <property type="entry name" value="ACT_9"/>
    <property type="match status" value="2"/>
</dbReference>
<feature type="binding site" evidence="12">
    <location>
        <begin position="6"/>
        <end position="9"/>
    </location>
    <ligand>
        <name>ATP</name>
        <dbReference type="ChEBI" id="CHEBI:30616"/>
    </ligand>
</feature>
<dbReference type="SUPFAM" id="SSF53633">
    <property type="entry name" value="Carbamate kinase-like"/>
    <property type="match status" value="1"/>
</dbReference>
<dbReference type="GO" id="GO:0009090">
    <property type="term" value="P:homoserine biosynthetic process"/>
    <property type="evidence" value="ECO:0007669"/>
    <property type="project" value="TreeGrafter"/>
</dbReference>
<dbReference type="InterPro" id="IPR036393">
    <property type="entry name" value="AceGlu_kinase-like_sf"/>
</dbReference>
<name>A0A971M3X9_9BACT</name>
<comment type="catalytic activity">
    <reaction evidence="11 13">
        <text>L-aspartate + ATP = 4-phospho-L-aspartate + ADP</text>
        <dbReference type="Rhea" id="RHEA:23776"/>
        <dbReference type="ChEBI" id="CHEBI:29991"/>
        <dbReference type="ChEBI" id="CHEBI:30616"/>
        <dbReference type="ChEBI" id="CHEBI:57535"/>
        <dbReference type="ChEBI" id="CHEBI:456216"/>
        <dbReference type="EC" id="2.7.2.4"/>
    </reaction>
</comment>
<evidence type="ECO:0000313" key="16">
    <source>
        <dbReference type="EMBL" id="NLW35250.1"/>
    </source>
</evidence>
<dbReference type="AlphaFoldDB" id="A0A971M3X9"/>
<dbReference type="InterPro" id="IPR054352">
    <property type="entry name" value="ACT_Aspartokinase"/>
</dbReference>
<evidence type="ECO:0000256" key="8">
    <source>
        <dbReference type="ARBA" id="ARBA00022777"/>
    </source>
</evidence>
<proteinExistence type="inferred from homology"/>
<dbReference type="CDD" id="cd04913">
    <property type="entry name" value="ACT_AKii-LysC-BS-like_1"/>
    <property type="match status" value="1"/>
</dbReference>
<dbReference type="PROSITE" id="PS00324">
    <property type="entry name" value="ASPARTOKINASE"/>
    <property type="match status" value="1"/>
</dbReference>
<dbReference type="PROSITE" id="PS51671">
    <property type="entry name" value="ACT"/>
    <property type="match status" value="1"/>
</dbReference>